<dbReference type="PANTHER" id="PTHR43585:SF2">
    <property type="entry name" value="ATP-GRASP ENZYME FSQD"/>
    <property type="match status" value="1"/>
</dbReference>
<dbReference type="InterPro" id="IPR048764">
    <property type="entry name" value="PylC_N"/>
</dbReference>
<dbReference type="PANTHER" id="PTHR43585">
    <property type="entry name" value="FUMIPYRROLE BIOSYNTHESIS PROTEIN C"/>
    <property type="match status" value="1"/>
</dbReference>
<reference evidence="6 7" key="1">
    <citation type="submission" date="2024-08" db="EMBL/GenBank/DDBJ databases">
        <title>Draft Genome Sequence of Legionella lytica strain DSB2004, Isolated From a Fire Sprinkler System.</title>
        <authorList>
            <person name="Everhart A.D."/>
            <person name="Kidane D.T."/>
            <person name="Farone A.L."/>
            <person name="Farone M.B."/>
        </authorList>
    </citation>
    <scope>NUCLEOTIDE SEQUENCE [LARGE SCALE GENOMIC DNA]</scope>
    <source>
        <strain evidence="6 7">DSB2004</strain>
    </source>
</reference>
<gene>
    <name evidence="6" type="ORF">ACD661_02160</name>
</gene>
<comment type="caution">
    <text evidence="6">The sequence shown here is derived from an EMBL/GenBank/DDBJ whole genome shotgun (WGS) entry which is preliminary data.</text>
</comment>
<accession>A0ABW8D678</accession>
<keyword evidence="1" id="KW-0436">Ligase</keyword>
<dbReference type="Pfam" id="PF21360">
    <property type="entry name" value="PylC-like_N"/>
    <property type="match status" value="1"/>
</dbReference>
<dbReference type="InterPro" id="IPR011761">
    <property type="entry name" value="ATP-grasp"/>
</dbReference>
<dbReference type="Gene3D" id="3.40.50.20">
    <property type="match status" value="1"/>
</dbReference>
<dbReference type="InterPro" id="IPR052032">
    <property type="entry name" value="ATP-dep_AA_Ligase"/>
</dbReference>
<evidence type="ECO:0000259" key="5">
    <source>
        <dbReference type="PROSITE" id="PS50975"/>
    </source>
</evidence>
<sequence length="329" mass="36422">MMKILLTGAGGAAAISVWKSLNQEHEIYMADIDPCAAGLYLVPPTRRLIIPPGNSPQFPSVLLQECQKHQIELFIPTVDCELSPLALQEKQFAKHSIKMPLSSVEALERCRDKYSLLTYCRDTGHTPEFNLLTPTLDVAQLQFPCFAKPRRGAGSNGAMSINSIEDLKILPDDGSYLIQELLPGDEYSVDVYIHSTGHPIAAVPRLRMKIDSGIAVAAQTCVNPQLSMMAIDTAKKVGITYVANVQFKADARGDFKLLEINPRFPGTLPLTAAAGIDIPRLLIDDLLNKPCASDLLPFKELMVVRYWTEEFFEPEEWKALCGSKKTETY</sequence>
<keyword evidence="7" id="KW-1185">Reference proteome</keyword>
<evidence type="ECO:0000256" key="4">
    <source>
        <dbReference type="PROSITE-ProRule" id="PRU00409"/>
    </source>
</evidence>
<dbReference type="Gene3D" id="3.30.470.20">
    <property type="entry name" value="ATP-grasp fold, B domain"/>
    <property type="match status" value="1"/>
</dbReference>
<name>A0ABW8D678_9GAMM</name>
<evidence type="ECO:0000313" key="7">
    <source>
        <dbReference type="Proteomes" id="UP001615550"/>
    </source>
</evidence>
<dbReference type="RefSeq" id="WP_400185975.1">
    <property type="nucleotide sequence ID" value="NZ_JBGORX010000001.1"/>
</dbReference>
<evidence type="ECO:0000313" key="6">
    <source>
        <dbReference type="EMBL" id="MFJ1267356.1"/>
    </source>
</evidence>
<feature type="domain" description="ATP-grasp" evidence="5">
    <location>
        <begin position="116"/>
        <end position="287"/>
    </location>
</feature>
<dbReference type="Proteomes" id="UP001615550">
    <property type="component" value="Unassembled WGS sequence"/>
</dbReference>
<keyword evidence="3 4" id="KW-0067">ATP-binding</keyword>
<evidence type="ECO:0000256" key="2">
    <source>
        <dbReference type="ARBA" id="ARBA00022741"/>
    </source>
</evidence>
<dbReference type="EMBL" id="JBGORX010000001">
    <property type="protein sequence ID" value="MFJ1267356.1"/>
    <property type="molecule type" value="Genomic_DNA"/>
</dbReference>
<organism evidence="6 7">
    <name type="scientific">Legionella lytica</name>
    <dbReference type="NCBI Taxonomy" id="96232"/>
    <lineage>
        <taxon>Bacteria</taxon>
        <taxon>Pseudomonadati</taxon>
        <taxon>Pseudomonadota</taxon>
        <taxon>Gammaproteobacteria</taxon>
        <taxon>Legionellales</taxon>
        <taxon>Legionellaceae</taxon>
        <taxon>Legionella</taxon>
    </lineage>
</organism>
<protein>
    <submittedName>
        <fullName evidence="6">ATP-grasp domain-containing protein</fullName>
    </submittedName>
</protein>
<dbReference type="Pfam" id="PF15632">
    <property type="entry name" value="ATPgrasp_Ter"/>
    <property type="match status" value="1"/>
</dbReference>
<dbReference type="SUPFAM" id="SSF56059">
    <property type="entry name" value="Glutathione synthetase ATP-binding domain-like"/>
    <property type="match status" value="1"/>
</dbReference>
<evidence type="ECO:0000256" key="1">
    <source>
        <dbReference type="ARBA" id="ARBA00022598"/>
    </source>
</evidence>
<evidence type="ECO:0000256" key="3">
    <source>
        <dbReference type="ARBA" id="ARBA00022840"/>
    </source>
</evidence>
<dbReference type="PROSITE" id="PS50975">
    <property type="entry name" value="ATP_GRASP"/>
    <property type="match status" value="1"/>
</dbReference>
<keyword evidence="2 4" id="KW-0547">Nucleotide-binding</keyword>
<proteinExistence type="predicted"/>